<protein>
    <submittedName>
        <fullName evidence="1">Uncharacterized protein</fullName>
    </submittedName>
</protein>
<keyword evidence="2" id="KW-1185">Reference proteome</keyword>
<evidence type="ECO:0000313" key="1">
    <source>
        <dbReference type="EMBL" id="KAK7084727.1"/>
    </source>
</evidence>
<sequence>MSIKSKARNRTQIKLLNSIVRIPSFLSDNNMCCQNFKCTTEMLKMRNSKILYDKTTEKEHNFQYLEEDSDILKRGTLR</sequence>
<gene>
    <name evidence="1" type="ORF">SK128_010554</name>
</gene>
<dbReference type="EMBL" id="JAXCGZ010001997">
    <property type="protein sequence ID" value="KAK7084727.1"/>
    <property type="molecule type" value="Genomic_DNA"/>
</dbReference>
<evidence type="ECO:0000313" key="2">
    <source>
        <dbReference type="Proteomes" id="UP001381693"/>
    </source>
</evidence>
<organism evidence="1 2">
    <name type="scientific">Halocaridina rubra</name>
    <name type="common">Hawaiian red shrimp</name>
    <dbReference type="NCBI Taxonomy" id="373956"/>
    <lineage>
        <taxon>Eukaryota</taxon>
        <taxon>Metazoa</taxon>
        <taxon>Ecdysozoa</taxon>
        <taxon>Arthropoda</taxon>
        <taxon>Crustacea</taxon>
        <taxon>Multicrustacea</taxon>
        <taxon>Malacostraca</taxon>
        <taxon>Eumalacostraca</taxon>
        <taxon>Eucarida</taxon>
        <taxon>Decapoda</taxon>
        <taxon>Pleocyemata</taxon>
        <taxon>Caridea</taxon>
        <taxon>Atyoidea</taxon>
        <taxon>Atyidae</taxon>
        <taxon>Halocaridina</taxon>
    </lineage>
</organism>
<dbReference type="Proteomes" id="UP001381693">
    <property type="component" value="Unassembled WGS sequence"/>
</dbReference>
<dbReference type="AlphaFoldDB" id="A0AAN9AFT9"/>
<comment type="caution">
    <text evidence="1">The sequence shown here is derived from an EMBL/GenBank/DDBJ whole genome shotgun (WGS) entry which is preliminary data.</text>
</comment>
<name>A0AAN9AFT9_HALRR</name>
<proteinExistence type="predicted"/>
<reference evidence="1 2" key="1">
    <citation type="submission" date="2023-11" db="EMBL/GenBank/DDBJ databases">
        <title>Halocaridina rubra genome assembly.</title>
        <authorList>
            <person name="Smith C."/>
        </authorList>
    </citation>
    <scope>NUCLEOTIDE SEQUENCE [LARGE SCALE GENOMIC DNA]</scope>
    <source>
        <strain evidence="1">EP-1</strain>
        <tissue evidence="1">Whole</tissue>
    </source>
</reference>
<accession>A0AAN9AFT9</accession>